<dbReference type="PROSITE" id="PS00092">
    <property type="entry name" value="N6_MTASE"/>
    <property type="match status" value="1"/>
</dbReference>
<evidence type="ECO:0000256" key="3">
    <source>
        <dbReference type="ARBA" id="ARBA00022691"/>
    </source>
</evidence>
<feature type="binding site" evidence="5">
    <location>
        <begin position="124"/>
        <end position="128"/>
    </location>
    <ligand>
        <name>S-adenosyl-L-methionine</name>
        <dbReference type="ChEBI" id="CHEBI:59789"/>
    </ligand>
</feature>
<dbReference type="Pfam" id="PF17827">
    <property type="entry name" value="PrmC_N"/>
    <property type="match status" value="1"/>
</dbReference>
<comment type="caution">
    <text evidence="8">The sequence shown here is derived from an EMBL/GenBank/DDBJ whole genome shotgun (WGS) entry which is preliminary data.</text>
</comment>
<reference evidence="8" key="2">
    <citation type="submission" date="2020-09" db="EMBL/GenBank/DDBJ databases">
        <authorList>
            <person name="Sun Q."/>
            <person name="Kim S."/>
        </authorList>
    </citation>
    <scope>NUCLEOTIDE SEQUENCE</scope>
    <source>
        <strain evidence="8">KCTC 12711</strain>
    </source>
</reference>
<organism evidence="8 9">
    <name type="scientific">Arenicella chitinivorans</name>
    <dbReference type="NCBI Taxonomy" id="1329800"/>
    <lineage>
        <taxon>Bacteria</taxon>
        <taxon>Pseudomonadati</taxon>
        <taxon>Pseudomonadota</taxon>
        <taxon>Gammaproteobacteria</taxon>
        <taxon>Arenicellales</taxon>
        <taxon>Arenicellaceae</taxon>
        <taxon>Arenicella</taxon>
    </lineage>
</organism>
<dbReference type="InterPro" id="IPR040758">
    <property type="entry name" value="PrmC_N"/>
</dbReference>
<evidence type="ECO:0000313" key="9">
    <source>
        <dbReference type="Proteomes" id="UP000614811"/>
    </source>
</evidence>
<keyword evidence="3 5" id="KW-0949">S-adenosyl-L-methionine</keyword>
<dbReference type="AlphaFoldDB" id="A0A918RPJ6"/>
<dbReference type="GO" id="GO:0102559">
    <property type="term" value="F:peptide chain release factor N(5)-glutamine methyltransferase activity"/>
    <property type="evidence" value="ECO:0007669"/>
    <property type="project" value="UniProtKB-EC"/>
</dbReference>
<dbReference type="Pfam" id="PF13847">
    <property type="entry name" value="Methyltransf_31"/>
    <property type="match status" value="1"/>
</dbReference>
<dbReference type="GO" id="GO:0032259">
    <property type="term" value="P:methylation"/>
    <property type="evidence" value="ECO:0007669"/>
    <property type="project" value="UniProtKB-KW"/>
</dbReference>
<dbReference type="Gene3D" id="1.10.8.10">
    <property type="entry name" value="DNA helicase RuvA subunit, C-terminal domain"/>
    <property type="match status" value="1"/>
</dbReference>
<dbReference type="InterPro" id="IPR029063">
    <property type="entry name" value="SAM-dependent_MTases_sf"/>
</dbReference>
<dbReference type="PANTHER" id="PTHR18895:SF74">
    <property type="entry name" value="MTRF1L RELEASE FACTOR GLUTAMINE METHYLTRANSFERASE"/>
    <property type="match status" value="1"/>
</dbReference>
<reference evidence="8" key="1">
    <citation type="journal article" date="2014" name="Int. J. Syst. Evol. Microbiol.">
        <title>Complete genome sequence of Corynebacterium casei LMG S-19264T (=DSM 44701T), isolated from a smear-ripened cheese.</title>
        <authorList>
            <consortium name="US DOE Joint Genome Institute (JGI-PGF)"/>
            <person name="Walter F."/>
            <person name="Albersmeier A."/>
            <person name="Kalinowski J."/>
            <person name="Ruckert C."/>
        </authorList>
    </citation>
    <scope>NUCLEOTIDE SEQUENCE</scope>
    <source>
        <strain evidence="8">KCTC 12711</strain>
    </source>
</reference>
<dbReference type="InterPro" id="IPR019874">
    <property type="entry name" value="RF_methyltr_PrmC"/>
</dbReference>
<dbReference type="EMBL" id="BMXA01000002">
    <property type="protein sequence ID" value="GHA06584.1"/>
    <property type="molecule type" value="Genomic_DNA"/>
</dbReference>
<dbReference type="NCBIfam" id="TIGR00536">
    <property type="entry name" value="hemK_fam"/>
    <property type="match status" value="1"/>
</dbReference>
<dbReference type="InterPro" id="IPR002052">
    <property type="entry name" value="DNA_methylase_N6_adenine_CS"/>
</dbReference>
<keyword evidence="9" id="KW-1185">Reference proteome</keyword>
<feature type="domain" description="Release factor glutamine methyltransferase N-terminal" evidence="7">
    <location>
        <begin position="11"/>
        <end position="79"/>
    </location>
</feature>
<sequence length="282" mass="31150">MSTQPVSYKQLIELGYQRLFDSSDTPRIDAEYLLQHVTGQSMAWLIAWSDSFASTNHVAAFLALLAQREQGTPIAYLIGERDFWTLTLTVNRHVLIPRPDTEALVECALNKLPTDQPLRLLDLGTGSGAIALALAKERPLASVFAVDSQADALAVANHNAERNAITNATFLQSDWFEQIEGRFDLIASNPPYVAPGDPHLSQGDLRFEPDSALSAANNGLADLESIIQSAPDYLHPNGWLVVEHGFDQAEAVRDLFTLNHFREIHLHSDLNELPRCTAGRRS</sequence>
<evidence type="ECO:0000256" key="5">
    <source>
        <dbReference type="HAMAP-Rule" id="MF_02126"/>
    </source>
</evidence>
<dbReference type="Proteomes" id="UP000614811">
    <property type="component" value="Unassembled WGS sequence"/>
</dbReference>
<dbReference type="RefSeq" id="WP_189399525.1">
    <property type="nucleotide sequence ID" value="NZ_BMXA01000002.1"/>
</dbReference>
<dbReference type="SUPFAM" id="SSF53335">
    <property type="entry name" value="S-adenosyl-L-methionine-dependent methyltransferases"/>
    <property type="match status" value="1"/>
</dbReference>
<dbReference type="NCBIfam" id="TIGR03534">
    <property type="entry name" value="RF_mod_PrmC"/>
    <property type="match status" value="1"/>
</dbReference>
<evidence type="ECO:0000256" key="1">
    <source>
        <dbReference type="ARBA" id="ARBA00022603"/>
    </source>
</evidence>
<keyword evidence="2 5" id="KW-0808">Transferase</keyword>
<gene>
    <name evidence="5 8" type="primary">prmC</name>
    <name evidence="8" type="ORF">GCM10008090_15320</name>
</gene>
<keyword evidence="1 5" id="KW-0489">Methyltransferase</keyword>
<dbReference type="InterPro" id="IPR025714">
    <property type="entry name" value="Methyltranfer_dom"/>
</dbReference>
<proteinExistence type="inferred from homology"/>
<evidence type="ECO:0000259" key="6">
    <source>
        <dbReference type="Pfam" id="PF13847"/>
    </source>
</evidence>
<dbReference type="InterPro" id="IPR004556">
    <property type="entry name" value="HemK-like"/>
</dbReference>
<evidence type="ECO:0000256" key="4">
    <source>
        <dbReference type="ARBA" id="ARBA00048391"/>
    </source>
</evidence>
<protein>
    <recommendedName>
        <fullName evidence="5">Release factor glutamine methyltransferase</fullName>
        <shortName evidence="5">RF MTase</shortName>
        <ecNumber evidence="5">2.1.1.297</ecNumber>
    </recommendedName>
    <alternativeName>
        <fullName evidence="5">N5-glutamine methyltransferase PrmC</fullName>
    </alternativeName>
    <alternativeName>
        <fullName evidence="5">Protein-(glutamine-N5) MTase PrmC</fullName>
    </alternativeName>
    <alternativeName>
        <fullName evidence="5">Protein-glutamine N-methyltransferase PrmC</fullName>
    </alternativeName>
</protein>
<evidence type="ECO:0000313" key="8">
    <source>
        <dbReference type="EMBL" id="GHA06584.1"/>
    </source>
</evidence>
<dbReference type="Gene3D" id="3.40.50.150">
    <property type="entry name" value="Vaccinia Virus protein VP39"/>
    <property type="match status" value="1"/>
</dbReference>
<comment type="catalytic activity">
    <reaction evidence="4 5">
        <text>L-glutaminyl-[peptide chain release factor] + S-adenosyl-L-methionine = N(5)-methyl-L-glutaminyl-[peptide chain release factor] + S-adenosyl-L-homocysteine + H(+)</text>
        <dbReference type="Rhea" id="RHEA:42896"/>
        <dbReference type="Rhea" id="RHEA-COMP:10271"/>
        <dbReference type="Rhea" id="RHEA-COMP:10272"/>
        <dbReference type="ChEBI" id="CHEBI:15378"/>
        <dbReference type="ChEBI" id="CHEBI:30011"/>
        <dbReference type="ChEBI" id="CHEBI:57856"/>
        <dbReference type="ChEBI" id="CHEBI:59789"/>
        <dbReference type="ChEBI" id="CHEBI:61891"/>
        <dbReference type="EC" id="2.1.1.297"/>
    </reaction>
</comment>
<name>A0A918RPJ6_9GAMM</name>
<dbReference type="InterPro" id="IPR050320">
    <property type="entry name" value="N5-glutamine_MTase"/>
</dbReference>
<dbReference type="FunFam" id="3.40.50.150:FF:000053">
    <property type="entry name" value="Release factor glutamine methyltransferase"/>
    <property type="match status" value="1"/>
</dbReference>
<dbReference type="GO" id="GO:0003676">
    <property type="term" value="F:nucleic acid binding"/>
    <property type="evidence" value="ECO:0007669"/>
    <property type="project" value="InterPro"/>
</dbReference>
<evidence type="ECO:0000256" key="2">
    <source>
        <dbReference type="ARBA" id="ARBA00022679"/>
    </source>
</evidence>
<comment type="similarity">
    <text evidence="5">Belongs to the protein N5-glutamine methyltransferase family. PrmC subfamily.</text>
</comment>
<dbReference type="EC" id="2.1.1.297" evidence="5"/>
<dbReference type="PANTHER" id="PTHR18895">
    <property type="entry name" value="HEMK METHYLTRANSFERASE"/>
    <property type="match status" value="1"/>
</dbReference>
<evidence type="ECO:0000259" key="7">
    <source>
        <dbReference type="Pfam" id="PF17827"/>
    </source>
</evidence>
<feature type="binding site" evidence="5">
    <location>
        <position position="175"/>
    </location>
    <ligand>
        <name>S-adenosyl-L-methionine</name>
        <dbReference type="ChEBI" id="CHEBI:59789"/>
    </ligand>
</feature>
<feature type="binding site" evidence="5">
    <location>
        <begin position="189"/>
        <end position="192"/>
    </location>
    <ligand>
        <name>substrate</name>
    </ligand>
</feature>
<feature type="domain" description="Methyltransferase" evidence="6">
    <location>
        <begin position="118"/>
        <end position="258"/>
    </location>
</feature>
<dbReference type="HAMAP" id="MF_02126">
    <property type="entry name" value="RF_methyltr_PrmC"/>
    <property type="match status" value="1"/>
</dbReference>
<feature type="binding site" evidence="5">
    <location>
        <position position="147"/>
    </location>
    <ligand>
        <name>S-adenosyl-L-methionine</name>
        <dbReference type="ChEBI" id="CHEBI:59789"/>
    </ligand>
</feature>
<feature type="binding site" evidence="5">
    <location>
        <position position="189"/>
    </location>
    <ligand>
        <name>S-adenosyl-L-methionine</name>
        <dbReference type="ChEBI" id="CHEBI:59789"/>
    </ligand>
</feature>
<accession>A0A918RPJ6</accession>
<comment type="function">
    <text evidence="5">Methylates the class 1 translation termination release factors RF1/PrfA and RF2/PrfB on the glutamine residue of the universally conserved GGQ motif.</text>
</comment>
<dbReference type="CDD" id="cd02440">
    <property type="entry name" value="AdoMet_MTases"/>
    <property type="match status" value="1"/>
</dbReference>